<keyword evidence="2" id="KW-1133">Transmembrane helix</keyword>
<accession>A0A2S5KSV5</accession>
<comment type="caution">
    <text evidence="3">The sequence shown here is derived from an EMBL/GenBank/DDBJ whole genome shotgun (WGS) entry which is preliminary data.</text>
</comment>
<feature type="transmembrane region" description="Helical" evidence="2">
    <location>
        <begin position="646"/>
        <end position="671"/>
    </location>
</feature>
<feature type="transmembrane region" description="Helical" evidence="2">
    <location>
        <begin position="604"/>
        <end position="626"/>
    </location>
</feature>
<dbReference type="Proteomes" id="UP000238196">
    <property type="component" value="Unassembled WGS sequence"/>
</dbReference>
<feature type="transmembrane region" description="Helical" evidence="2">
    <location>
        <begin position="43"/>
        <end position="64"/>
    </location>
</feature>
<gene>
    <name evidence="3" type="ORF">C4K68_09630</name>
</gene>
<feature type="transmembrane region" description="Helical" evidence="2">
    <location>
        <begin position="691"/>
        <end position="712"/>
    </location>
</feature>
<dbReference type="NCBIfam" id="TIGR04346">
    <property type="entry name" value="DotA_TraY"/>
    <property type="match status" value="1"/>
</dbReference>
<sequence>MSWSFDASELTPSFGNQLVDALIGGGSLGAGTNGLLTTAVQTLAVSVFVIGFIVLGIHGGLYIVKSGSALKAGGDGGKRVHNVFAPLHIIIFVFLVIPFGDGYPAVVYAFKSAARLASDLGDNSAKRVESYFVNGHSIISPYVLQTGSVGKAIANASVCAAIANSIDGTDSIEMVRELANNSVLFKLSDSSGKNRCSYQFTYTFANATVAASFQQYMGSFQSYKSAYLSAYNVINPIQQTYYNLRENSLSDPQSLSDWITPENLKTIGASAASQLKSIYSQTVASAYQEIDSAMARIHSDANGQNGLPAYTNSSDGKDYNSSMGWIGLASRFWAVGSLSSRNMENSSIAISIQDQPFPSPNDINDDLTVAWNTLATSLYSYAKGLTDAESQQAANDAAQKTAAALQTQLVQLDSTALAQVVLGTSGKGLVTNSGTSGNDEALSPIKLDFGIDSSTYIDADGNIVGRFFAKIANMGQIMALGTVEHFINSDDPFLAIVDVGHYLMGTGEMIGYLQIPISSTAEVIAHTTDITEAAEGSFVSNFMKALPGAGLINKLADVAIQSTATMVAKAFSKLDTICLWMILVGAFMALYLPLIPTISWIEIVMLWLVTTAESCVLSILWPFVYLIELGSDTLAPQRSQLGFSMFITVLLLPLLCVVGYCMFVVLINPALKLGFLILSYSFIDSLMTSNVAGIPTFFAIVGITALVSYNIIQRLTEIQQEYILKAIKWIGGNIDIQAQRAENEIRRDFLNKRQDMQHKMGA</sequence>
<reference evidence="3 4" key="1">
    <citation type="submission" date="2018-02" db="EMBL/GenBank/DDBJ databases">
        <title>novel marine gammaproteobacteria from coastal saline agro ecosystem.</title>
        <authorList>
            <person name="Krishnan R."/>
            <person name="Ramesh Kumar N."/>
        </authorList>
    </citation>
    <scope>NUCLEOTIDE SEQUENCE [LARGE SCALE GENOMIC DNA]</scope>
    <source>
        <strain evidence="3 4">228</strain>
    </source>
</reference>
<dbReference type="EMBL" id="PRLP01000029">
    <property type="protein sequence ID" value="PPC77609.1"/>
    <property type="molecule type" value="Genomic_DNA"/>
</dbReference>
<keyword evidence="2" id="KW-0812">Transmembrane</keyword>
<dbReference type="AlphaFoldDB" id="A0A2S5KSV5"/>
<feature type="coiled-coil region" evidence="1">
    <location>
        <begin position="388"/>
        <end position="415"/>
    </location>
</feature>
<evidence type="ECO:0000256" key="1">
    <source>
        <dbReference type="SAM" id="Coils"/>
    </source>
</evidence>
<keyword evidence="1" id="KW-0175">Coiled coil</keyword>
<evidence type="ECO:0000256" key="2">
    <source>
        <dbReference type="SAM" id="Phobius"/>
    </source>
</evidence>
<protein>
    <submittedName>
        <fullName evidence="3">Uncharacterized protein</fullName>
    </submittedName>
</protein>
<proteinExistence type="predicted"/>
<evidence type="ECO:0000313" key="4">
    <source>
        <dbReference type="Proteomes" id="UP000238196"/>
    </source>
</evidence>
<keyword evidence="2" id="KW-0472">Membrane</keyword>
<evidence type="ECO:0000313" key="3">
    <source>
        <dbReference type="EMBL" id="PPC77609.1"/>
    </source>
</evidence>
<feature type="transmembrane region" description="Helical" evidence="2">
    <location>
        <begin position="84"/>
        <end position="110"/>
    </location>
</feature>
<organism evidence="3 4">
    <name type="scientific">Proteobacteria bacterium 228</name>
    <dbReference type="NCBI Taxonomy" id="2083153"/>
    <lineage>
        <taxon>Bacteria</taxon>
        <taxon>Pseudomonadati</taxon>
        <taxon>Pseudomonadota</taxon>
    </lineage>
</organism>
<dbReference type="InterPro" id="IPR027628">
    <property type="entry name" value="DotA_TraY"/>
</dbReference>
<feature type="transmembrane region" description="Helical" evidence="2">
    <location>
        <begin position="577"/>
        <end position="598"/>
    </location>
</feature>
<name>A0A2S5KSV5_9PROT</name>